<dbReference type="AlphaFoldDB" id="A0A444UJ51"/>
<feature type="region of interest" description="Disordered" evidence="1">
    <location>
        <begin position="36"/>
        <end position="71"/>
    </location>
</feature>
<feature type="compositionally biased region" description="Polar residues" evidence="1">
    <location>
        <begin position="53"/>
        <end position="63"/>
    </location>
</feature>
<sequence>MHSWAGFPLSHQEGVLQIPGEPVIALASLETPPLALKAPQKHRPPSVCRRAAKQSQLDPTSLAPNWRKRKPHWTGSMGPRWACYPIWSSGTTCPPFPAHHYHRTIGVAGTAADGYSSATKRGGKGSRGSNRSLVTELRGALPGATEPTAGTVAELPPQFRHED</sequence>
<comment type="caution">
    <text evidence="2">The sequence shown here is derived from an EMBL/GenBank/DDBJ whole genome shotgun (WGS) entry which is preliminary data.</text>
</comment>
<accession>A0A444UJ51</accession>
<evidence type="ECO:0000313" key="2">
    <source>
        <dbReference type="EMBL" id="RXM35216.1"/>
    </source>
</evidence>
<dbReference type="EMBL" id="SCEB01214460">
    <property type="protein sequence ID" value="RXM35216.1"/>
    <property type="molecule type" value="Genomic_DNA"/>
</dbReference>
<name>A0A444UJ51_ACIRT</name>
<reference evidence="2 3" key="1">
    <citation type="submission" date="2019-01" db="EMBL/GenBank/DDBJ databases">
        <title>Draft Genome and Complete Hox-Cluster Characterization of the Sterlet Sturgeon (Acipenser ruthenus).</title>
        <authorList>
            <person name="Wei Q."/>
        </authorList>
    </citation>
    <scope>NUCLEOTIDE SEQUENCE [LARGE SCALE GENOMIC DNA]</scope>
    <source>
        <strain evidence="2">WHYD16114868_AA</strain>
        <tissue evidence="2">Blood</tissue>
    </source>
</reference>
<organism evidence="2 3">
    <name type="scientific">Acipenser ruthenus</name>
    <name type="common">Sterlet sturgeon</name>
    <dbReference type="NCBI Taxonomy" id="7906"/>
    <lineage>
        <taxon>Eukaryota</taxon>
        <taxon>Metazoa</taxon>
        <taxon>Chordata</taxon>
        <taxon>Craniata</taxon>
        <taxon>Vertebrata</taxon>
        <taxon>Euteleostomi</taxon>
        <taxon>Actinopterygii</taxon>
        <taxon>Chondrostei</taxon>
        <taxon>Acipenseriformes</taxon>
        <taxon>Acipenseridae</taxon>
        <taxon>Acipenser</taxon>
    </lineage>
</organism>
<protein>
    <submittedName>
        <fullName evidence="2">Uncharacterized protein</fullName>
    </submittedName>
</protein>
<evidence type="ECO:0000313" key="3">
    <source>
        <dbReference type="Proteomes" id="UP000289886"/>
    </source>
</evidence>
<proteinExistence type="predicted"/>
<dbReference type="Proteomes" id="UP000289886">
    <property type="component" value="Unassembled WGS sequence"/>
</dbReference>
<feature type="region of interest" description="Disordered" evidence="1">
    <location>
        <begin position="137"/>
        <end position="163"/>
    </location>
</feature>
<gene>
    <name evidence="2" type="ORF">EOD39_13237</name>
</gene>
<evidence type="ECO:0000256" key="1">
    <source>
        <dbReference type="SAM" id="MobiDB-lite"/>
    </source>
</evidence>
<keyword evidence="3" id="KW-1185">Reference proteome</keyword>